<keyword evidence="1" id="KW-1133">Transmembrane helix</keyword>
<reference evidence="2 3" key="1">
    <citation type="journal article" date="2014" name="PLoS Genet.">
        <title>Phylogenetically driven sequencing of extremely halophilic archaea reveals strategies for static and dynamic osmo-response.</title>
        <authorList>
            <person name="Becker E.A."/>
            <person name="Seitzer P.M."/>
            <person name="Tritt A."/>
            <person name="Larsen D."/>
            <person name="Krusor M."/>
            <person name="Yao A.I."/>
            <person name="Wu D."/>
            <person name="Madern D."/>
            <person name="Eisen J.A."/>
            <person name="Darling A.E."/>
            <person name="Facciotti M.T."/>
        </authorList>
    </citation>
    <scope>NUCLEOTIDE SEQUENCE [LARGE SCALE GENOMIC DNA]</scope>
    <source>
        <strain evidence="2 3">JCM 9100</strain>
    </source>
</reference>
<keyword evidence="1" id="KW-0472">Membrane</keyword>
<evidence type="ECO:0000313" key="3">
    <source>
        <dbReference type="Proteomes" id="UP000011526"/>
    </source>
</evidence>
<feature type="transmembrane region" description="Helical" evidence="1">
    <location>
        <begin position="43"/>
        <end position="64"/>
    </location>
</feature>
<name>M0ERR5_9EURY</name>
<evidence type="ECO:0000313" key="2">
    <source>
        <dbReference type="EMBL" id="ELZ49793.1"/>
    </source>
</evidence>
<protein>
    <submittedName>
        <fullName evidence="2">Uncharacterized protein</fullName>
    </submittedName>
</protein>
<keyword evidence="1" id="KW-0812">Transmembrane</keyword>
<dbReference type="Proteomes" id="UP000011526">
    <property type="component" value="Unassembled WGS sequence"/>
</dbReference>
<evidence type="ECO:0000256" key="1">
    <source>
        <dbReference type="SAM" id="Phobius"/>
    </source>
</evidence>
<proteinExistence type="predicted"/>
<gene>
    <name evidence="2" type="ORF">C465_07568</name>
</gene>
<feature type="transmembrane region" description="Helical" evidence="1">
    <location>
        <begin position="14"/>
        <end position="34"/>
    </location>
</feature>
<dbReference type="PATRIC" id="fig|1227467.4.peg.1472"/>
<organism evidence="2 3">
    <name type="scientific">Halorubrum distributum JCM 9100</name>
    <dbReference type="NCBI Taxonomy" id="1227467"/>
    <lineage>
        <taxon>Archaea</taxon>
        <taxon>Methanobacteriati</taxon>
        <taxon>Methanobacteriota</taxon>
        <taxon>Stenosarchaea group</taxon>
        <taxon>Halobacteria</taxon>
        <taxon>Halobacteriales</taxon>
        <taxon>Haloferacaceae</taxon>
        <taxon>Halorubrum</taxon>
        <taxon>Halorubrum distributum group</taxon>
    </lineage>
</organism>
<accession>M0ERR5</accession>
<dbReference type="AlphaFoldDB" id="M0ERR5"/>
<keyword evidence="3" id="KW-1185">Reference proteome</keyword>
<comment type="caution">
    <text evidence="2">The sequence shown here is derived from an EMBL/GenBank/DDBJ whole genome shotgun (WGS) entry which is preliminary data.</text>
</comment>
<dbReference type="EMBL" id="AOJM01000044">
    <property type="protein sequence ID" value="ELZ49793.1"/>
    <property type="molecule type" value="Genomic_DNA"/>
</dbReference>
<dbReference type="RefSeq" id="WP_004597132.1">
    <property type="nucleotide sequence ID" value="NZ_AOJM01000044.1"/>
</dbReference>
<sequence length="71" mass="7834">MPIVSRVRLLESPFVRWAIAVLYLATSLFLLIVVGDLPKPDQIAVTITCVIGFFVVPIALKGYVNSAPEEY</sequence>